<organism evidence="1 2">
    <name type="scientific">Vigna unguiculata</name>
    <name type="common">Cowpea</name>
    <dbReference type="NCBI Taxonomy" id="3917"/>
    <lineage>
        <taxon>Eukaryota</taxon>
        <taxon>Viridiplantae</taxon>
        <taxon>Streptophyta</taxon>
        <taxon>Embryophyta</taxon>
        <taxon>Tracheophyta</taxon>
        <taxon>Spermatophyta</taxon>
        <taxon>Magnoliopsida</taxon>
        <taxon>eudicotyledons</taxon>
        <taxon>Gunneridae</taxon>
        <taxon>Pentapetalae</taxon>
        <taxon>rosids</taxon>
        <taxon>fabids</taxon>
        <taxon>Fabales</taxon>
        <taxon>Fabaceae</taxon>
        <taxon>Papilionoideae</taxon>
        <taxon>50 kb inversion clade</taxon>
        <taxon>NPAAA clade</taxon>
        <taxon>indigoferoid/millettioid clade</taxon>
        <taxon>Phaseoleae</taxon>
        <taxon>Vigna</taxon>
    </lineage>
</organism>
<sequence>MDRDRKFNPPTRDNLARQACQHDGPIRGPKRVSPQPYELTVKKNTCSAATITTHEKRTEGNVAAATSHFSSTVTSTTSLVTNTKAVQQRENTVHREHKATIGVRVKDDSDHHHRIDSYVVDVADVDNLRISTSDLCKTNHHLSVFSIF</sequence>
<dbReference type="Proteomes" id="UP000501690">
    <property type="component" value="Linkage Group LG5"/>
</dbReference>
<keyword evidence="2" id="KW-1185">Reference proteome</keyword>
<protein>
    <submittedName>
        <fullName evidence="1">Uncharacterized protein</fullName>
    </submittedName>
</protein>
<name>A0A4D6LYX1_VIGUN</name>
<accession>A0A4D6LYX1</accession>
<evidence type="ECO:0000313" key="1">
    <source>
        <dbReference type="EMBL" id="QCD93877.1"/>
    </source>
</evidence>
<dbReference type="EMBL" id="CP039349">
    <property type="protein sequence ID" value="QCD93877.1"/>
    <property type="molecule type" value="Genomic_DNA"/>
</dbReference>
<dbReference type="AlphaFoldDB" id="A0A4D6LYX1"/>
<proteinExistence type="predicted"/>
<reference evidence="1 2" key="1">
    <citation type="submission" date="2019-04" db="EMBL/GenBank/DDBJ databases">
        <title>An improved genome assembly and genetic linkage map for asparagus bean, Vigna unguiculata ssp. sesquipedialis.</title>
        <authorList>
            <person name="Xia Q."/>
            <person name="Zhang R."/>
            <person name="Dong Y."/>
        </authorList>
    </citation>
    <scope>NUCLEOTIDE SEQUENCE [LARGE SCALE GENOMIC DNA]</scope>
    <source>
        <tissue evidence="1">Leaf</tissue>
    </source>
</reference>
<gene>
    <name evidence="1" type="ORF">DEO72_LG5g1953</name>
</gene>
<evidence type="ECO:0000313" key="2">
    <source>
        <dbReference type="Proteomes" id="UP000501690"/>
    </source>
</evidence>